<comment type="caution">
    <text evidence="3">The sequence shown here is derived from an EMBL/GenBank/DDBJ whole genome shotgun (WGS) entry which is preliminary data.</text>
</comment>
<organism evidence="3 4">
    <name type="scientific">Beauveria bassiana D1-5</name>
    <dbReference type="NCBI Taxonomy" id="1245745"/>
    <lineage>
        <taxon>Eukaryota</taxon>
        <taxon>Fungi</taxon>
        <taxon>Dikarya</taxon>
        <taxon>Ascomycota</taxon>
        <taxon>Pezizomycotina</taxon>
        <taxon>Sordariomycetes</taxon>
        <taxon>Hypocreomycetidae</taxon>
        <taxon>Hypocreales</taxon>
        <taxon>Cordycipitaceae</taxon>
        <taxon>Beauveria</taxon>
    </lineage>
</organism>
<evidence type="ECO:0000259" key="2">
    <source>
        <dbReference type="Pfam" id="PF07992"/>
    </source>
</evidence>
<dbReference type="Proteomes" id="UP000030106">
    <property type="component" value="Unassembled WGS sequence"/>
</dbReference>
<reference evidence="3 4" key="1">
    <citation type="submission" date="2012-10" db="EMBL/GenBank/DDBJ databases">
        <title>Genome sequencing and analysis of entomopathogenic fungi Beauveria bassiana D1-5.</title>
        <authorList>
            <person name="Li Q."/>
            <person name="Wang L."/>
            <person name="Zhang Z."/>
            <person name="Wang Q."/>
            <person name="Ren J."/>
            <person name="Wang M."/>
            <person name="Xu W."/>
            <person name="Wang J."/>
            <person name="Lu Y."/>
            <person name="Du Q."/>
            <person name="Sun Z."/>
        </authorList>
    </citation>
    <scope>NUCLEOTIDE SEQUENCE [LARGE SCALE GENOMIC DNA]</scope>
    <source>
        <strain evidence="3 4">D1-5</strain>
    </source>
</reference>
<dbReference type="Gene3D" id="3.30.9.10">
    <property type="entry name" value="D-Amino Acid Oxidase, subunit A, domain 2"/>
    <property type="match status" value="1"/>
</dbReference>
<dbReference type="STRING" id="1245745.A0A0A2W0F5"/>
<dbReference type="AlphaFoldDB" id="A0A0A2W0F5"/>
<dbReference type="Pfam" id="PF01266">
    <property type="entry name" value="DAO"/>
    <property type="match status" value="1"/>
</dbReference>
<dbReference type="SUPFAM" id="SSF51905">
    <property type="entry name" value="FAD/NAD(P)-binding domain"/>
    <property type="match status" value="2"/>
</dbReference>
<feature type="domain" description="FAD dependent oxidoreductase" evidence="1">
    <location>
        <begin position="6"/>
        <end position="272"/>
    </location>
</feature>
<feature type="domain" description="FAD/NAD(P)-binding" evidence="2">
    <location>
        <begin position="342"/>
        <end position="568"/>
    </location>
</feature>
<dbReference type="InterPro" id="IPR036188">
    <property type="entry name" value="FAD/NAD-bd_sf"/>
</dbReference>
<evidence type="ECO:0000259" key="1">
    <source>
        <dbReference type="Pfam" id="PF01266"/>
    </source>
</evidence>
<protein>
    <submittedName>
        <fullName evidence="3">Uncharacterized protein</fullName>
    </submittedName>
</protein>
<proteinExistence type="predicted"/>
<sequence length="685" mass="75569">MNLPLLKTTAIVVAWTQEQLEALPGIVQQAHQNGVKDVEQISADEIYRREPNLASGALGGVYVPGEYVIDPWSAPLAYVTQAVMHGGKYHFDCEVQNAVQEQEGWLLDTTKGPVKSRLVINCAGNHGDLVDGLWRTPEFEIHPRKGQFLVFDKAAASRINAIILPVPTATTKGVLLCRTIFGNMILGPTAEEQQDRNRADVDEAVMKGLIEKGRQMLPELTNYSVTATYAGLRPATEKKEYRLFHYPEHRWITVGGIRSTGLTAALGIASWVERLYLENFPVLFPLNPAAELKWPTMPMLSEYEPRDYACAGNGGIVCHCELVTRRELEAAFDSATFHRPMSGHRWAEKIHRMIAGKYEIRTSTTVIGIKPGGEVIVTSDLGLETLRAGRVIIATGVRETPRHPRLISGLRPQGILTAGALQQFIYLRKLKPGNRPVIVGSELVSFSTIWTLRNAGIKALALLDENRRPLAFRPSVLFAYLLGVKLHLGAHITNINGTERVEGVEFTDAQGQSHSLACDSVIFTGRFTGEYTLIRSSHLAHQPESGRPIFDQFGRCSDPCYYAVGNMTHPADMGDQCYQEGQLVGYSVARSLQVETPQSFAVPVLLEDTFHIAAPNTITCGSGKTGRVTLNVRVNTAHTGDIVVSDGQRELYRKKHRCLPERRILLKDIEVSGLSPSSRLTVKAG</sequence>
<dbReference type="Gene3D" id="3.50.50.60">
    <property type="entry name" value="FAD/NAD(P)-binding domain"/>
    <property type="match status" value="3"/>
</dbReference>
<gene>
    <name evidence="3" type="ORF">BBAD15_g919</name>
</gene>
<dbReference type="GO" id="GO:0016491">
    <property type="term" value="F:oxidoreductase activity"/>
    <property type="evidence" value="ECO:0007669"/>
    <property type="project" value="InterPro"/>
</dbReference>
<evidence type="ECO:0000313" key="3">
    <source>
        <dbReference type="EMBL" id="KGQ13383.1"/>
    </source>
</evidence>
<dbReference type="InterPro" id="IPR052745">
    <property type="entry name" value="G3P_Oxidase/Oxidoreductase"/>
</dbReference>
<accession>A0A0A2W0F5</accession>
<dbReference type="HOGENOM" id="CLU_401681_0_0_1"/>
<dbReference type="PANTHER" id="PTHR42720">
    <property type="entry name" value="GLYCEROL-3-PHOSPHATE DEHYDROGENASE"/>
    <property type="match status" value="1"/>
</dbReference>
<dbReference type="InterPro" id="IPR023753">
    <property type="entry name" value="FAD/NAD-binding_dom"/>
</dbReference>
<dbReference type="PANTHER" id="PTHR42720:SF1">
    <property type="entry name" value="GLYCEROL 3-PHOSPHATE OXIDASE"/>
    <property type="match status" value="1"/>
</dbReference>
<dbReference type="InterPro" id="IPR006076">
    <property type="entry name" value="FAD-dep_OxRdtase"/>
</dbReference>
<name>A0A0A2W0F5_BEABA</name>
<dbReference type="Pfam" id="PF07992">
    <property type="entry name" value="Pyr_redox_2"/>
    <property type="match status" value="1"/>
</dbReference>
<dbReference type="EMBL" id="ANFO01000044">
    <property type="protein sequence ID" value="KGQ13383.1"/>
    <property type="molecule type" value="Genomic_DNA"/>
</dbReference>
<evidence type="ECO:0000313" key="4">
    <source>
        <dbReference type="Proteomes" id="UP000030106"/>
    </source>
</evidence>